<proteinExistence type="predicted"/>
<evidence type="ECO:0000313" key="2">
    <source>
        <dbReference type="Proteomes" id="UP001281147"/>
    </source>
</evidence>
<dbReference type="Proteomes" id="UP001281147">
    <property type="component" value="Unassembled WGS sequence"/>
</dbReference>
<evidence type="ECO:0000313" key="1">
    <source>
        <dbReference type="EMBL" id="KAK3718575.1"/>
    </source>
</evidence>
<protein>
    <submittedName>
        <fullName evidence="1">Uncharacterized protein</fullName>
    </submittedName>
</protein>
<accession>A0ACC3NKD3</accession>
<name>A0ACC3NKD3_9PEZI</name>
<dbReference type="EMBL" id="JAUTXU010000031">
    <property type="protein sequence ID" value="KAK3718575.1"/>
    <property type="molecule type" value="Genomic_DNA"/>
</dbReference>
<organism evidence="1 2">
    <name type="scientific">Vermiconidia calcicola</name>
    <dbReference type="NCBI Taxonomy" id="1690605"/>
    <lineage>
        <taxon>Eukaryota</taxon>
        <taxon>Fungi</taxon>
        <taxon>Dikarya</taxon>
        <taxon>Ascomycota</taxon>
        <taxon>Pezizomycotina</taxon>
        <taxon>Dothideomycetes</taxon>
        <taxon>Dothideomycetidae</taxon>
        <taxon>Mycosphaerellales</taxon>
        <taxon>Extremaceae</taxon>
        <taxon>Vermiconidia</taxon>
    </lineage>
</organism>
<comment type="caution">
    <text evidence="1">The sequence shown here is derived from an EMBL/GenBank/DDBJ whole genome shotgun (WGS) entry which is preliminary data.</text>
</comment>
<sequence>MVDSIPAPLRGKVAIVTGGSRGIGAGIAHKFVEHGCSHVAITYLSNKETAENTLTSLCRINANLTTYAVAGNVMDPDFGSKVVKGALAGLETDHIDIAVSSAAYMDLNDFPVAVDITKQKWDKIMTAEAWAPLSLAKEVIQHMPSGGRIIMLSSVNSKLASGDPFLAYSASKAALDATSRNLAAAWAVKYGVTVNTIGVGTTNTEALTAASSVLGSALETGAKGASLLKRIGEVDDVANIVAFVASPQAQWIVGNQIPANGGMLAMLQS</sequence>
<gene>
    <name evidence="1" type="ORF">LTR37_005079</name>
</gene>
<keyword evidence="2" id="KW-1185">Reference proteome</keyword>
<reference evidence="1" key="1">
    <citation type="submission" date="2023-07" db="EMBL/GenBank/DDBJ databases">
        <title>Black Yeasts Isolated from many extreme environments.</title>
        <authorList>
            <person name="Coleine C."/>
            <person name="Stajich J.E."/>
            <person name="Selbmann L."/>
        </authorList>
    </citation>
    <scope>NUCLEOTIDE SEQUENCE</scope>
    <source>
        <strain evidence="1">CCFEE 5714</strain>
    </source>
</reference>